<dbReference type="AlphaFoldDB" id="A0A4Q5IJK8"/>
<evidence type="ECO:0000313" key="3">
    <source>
        <dbReference type="Proteomes" id="UP000368418"/>
    </source>
</evidence>
<name>A0A4Q5IJK8_9BACE</name>
<reference evidence="3 4" key="1">
    <citation type="journal article" date="2019" name="Nat. Med.">
        <title>A library of human gut bacterial isolates paired with longitudinal multiomics data enables mechanistic microbiome research.</title>
        <authorList>
            <person name="Poyet M."/>
            <person name="Groussin M."/>
            <person name="Gibbons S.M."/>
            <person name="Avila-Pacheco J."/>
            <person name="Jiang X."/>
            <person name="Kearney S.M."/>
            <person name="Perrotta A.R."/>
            <person name="Berdy B."/>
            <person name="Zhao S."/>
            <person name="Lieberman T.D."/>
            <person name="Swanson P.K."/>
            <person name="Smith M."/>
            <person name="Roesemann S."/>
            <person name="Alexander J.E."/>
            <person name="Rich S.A."/>
            <person name="Livny J."/>
            <person name="Vlamakis H."/>
            <person name="Clish C."/>
            <person name="Bullock K."/>
            <person name="Deik A."/>
            <person name="Scott J."/>
            <person name="Pierce K.A."/>
            <person name="Xavier R.J."/>
            <person name="Alm E.J."/>
        </authorList>
    </citation>
    <scope>NUCLEOTIDE SEQUENCE [LARGE SCALE GENOMIC DNA]</scope>
    <source>
        <strain evidence="2 3">BIOML-A19</strain>
        <strain evidence="1 4">BIOML-A25</strain>
    </source>
</reference>
<dbReference type="RefSeq" id="WP_130056712.1">
    <property type="nucleotide sequence ID" value="NZ_CACRTB010000007.1"/>
</dbReference>
<dbReference type="Proteomes" id="UP000368418">
    <property type="component" value="Unassembled WGS sequence"/>
</dbReference>
<comment type="caution">
    <text evidence="2">The sequence shown here is derived from an EMBL/GenBank/DDBJ whole genome shotgun (WGS) entry which is preliminary data.</text>
</comment>
<evidence type="ECO:0000313" key="1">
    <source>
        <dbReference type="EMBL" id="KAA5478858.1"/>
    </source>
</evidence>
<gene>
    <name evidence="2" type="ORF">F2Y31_03250</name>
    <name evidence="1" type="ORF">F2Y39_07780</name>
</gene>
<accession>A0A4Q5IJK8</accession>
<dbReference type="Proteomes" id="UP000427825">
    <property type="component" value="Unassembled WGS sequence"/>
</dbReference>
<organism evidence="2 3">
    <name type="scientific">Bacteroides caccae</name>
    <dbReference type="NCBI Taxonomy" id="47678"/>
    <lineage>
        <taxon>Bacteria</taxon>
        <taxon>Pseudomonadati</taxon>
        <taxon>Bacteroidota</taxon>
        <taxon>Bacteroidia</taxon>
        <taxon>Bacteroidales</taxon>
        <taxon>Bacteroidaceae</taxon>
        <taxon>Bacteroides</taxon>
    </lineage>
</organism>
<dbReference type="EMBL" id="VVYJ01000003">
    <property type="protein sequence ID" value="KAA5478858.1"/>
    <property type="molecule type" value="Genomic_DNA"/>
</dbReference>
<dbReference type="EMBL" id="VVYD01000001">
    <property type="protein sequence ID" value="KAA5504257.1"/>
    <property type="molecule type" value="Genomic_DNA"/>
</dbReference>
<evidence type="ECO:0000313" key="4">
    <source>
        <dbReference type="Proteomes" id="UP000427825"/>
    </source>
</evidence>
<proteinExistence type="predicted"/>
<sequence>MLYTDLDKISLDTFIDVFTGDKSKLIIEGEHSEKELSEQSEKLITEYVEIIGGASFLSEMSQRNNIINLHIKIEYMKIVEVMIANNDWAYAAEALSQLGFSYFPSEHEKIRKKASSILSMSKYMLERINAKEKPGNSSKMDKNYFARERVMVMSHFGMQIRKNEISAKEYAFMVKRMCEDIKIMNNRKRK</sequence>
<protein>
    <submittedName>
        <fullName evidence="2">Uncharacterized protein</fullName>
    </submittedName>
</protein>
<evidence type="ECO:0000313" key="2">
    <source>
        <dbReference type="EMBL" id="KAA5504257.1"/>
    </source>
</evidence>